<keyword evidence="9 11" id="KW-0482">Metalloprotease</keyword>
<keyword evidence="8 12" id="KW-1133">Transmembrane helix</keyword>
<dbReference type="InterPro" id="IPR050083">
    <property type="entry name" value="HtpX_protease"/>
</dbReference>
<dbReference type="AlphaFoldDB" id="A0A955I1U5"/>
<keyword evidence="10 12" id="KW-0472">Membrane</keyword>
<evidence type="ECO:0000256" key="5">
    <source>
        <dbReference type="ARBA" id="ARBA00022723"/>
    </source>
</evidence>
<evidence type="ECO:0000256" key="11">
    <source>
        <dbReference type="RuleBase" id="RU003983"/>
    </source>
</evidence>
<dbReference type="Proteomes" id="UP000741282">
    <property type="component" value="Unassembled WGS sequence"/>
</dbReference>
<feature type="transmembrane region" description="Helical" evidence="12">
    <location>
        <begin position="132"/>
        <end position="149"/>
    </location>
</feature>
<organism evidence="14 15">
    <name type="scientific">Candidatus Dojkabacteria bacterium</name>
    <dbReference type="NCBI Taxonomy" id="2099670"/>
    <lineage>
        <taxon>Bacteria</taxon>
        <taxon>Candidatus Dojkabacteria</taxon>
    </lineage>
</organism>
<keyword evidence="7 11" id="KW-0862">Zinc</keyword>
<sequence>MSTITFLTTFLITADLFQIRHFVIGLMDPTVEKSHLRDKRILKLIKDVGGFKLEKIWVIKSKRMFGGMSGFVIKPVMFLSSKLLEVLDQKEIDYVVLHEAAHYKFHHPLLLTVTQGVLIVSGIYMVHSGPLYIAFSVAFLLGIIYIQIARITERVAENFAASNIADPRDMISAIEKFEAQWMNRRRKRIFMRVFSWNIPYPEKKEIAMRYIED</sequence>
<gene>
    <name evidence="14" type="ORF">KC685_04460</name>
</gene>
<dbReference type="GO" id="GO:0006508">
    <property type="term" value="P:proteolysis"/>
    <property type="evidence" value="ECO:0007669"/>
    <property type="project" value="UniProtKB-KW"/>
</dbReference>
<evidence type="ECO:0000256" key="10">
    <source>
        <dbReference type="ARBA" id="ARBA00023136"/>
    </source>
</evidence>
<evidence type="ECO:0000256" key="7">
    <source>
        <dbReference type="ARBA" id="ARBA00022833"/>
    </source>
</evidence>
<dbReference type="Gene3D" id="3.30.2010.10">
    <property type="entry name" value="Metalloproteases ('zincins'), catalytic domain"/>
    <property type="match status" value="1"/>
</dbReference>
<keyword evidence="2" id="KW-1003">Cell membrane</keyword>
<evidence type="ECO:0000256" key="6">
    <source>
        <dbReference type="ARBA" id="ARBA00022801"/>
    </source>
</evidence>
<evidence type="ECO:0000313" key="14">
    <source>
        <dbReference type="EMBL" id="MCA9377145.1"/>
    </source>
</evidence>
<comment type="caution">
    <text evidence="14">The sequence shown here is derived from an EMBL/GenBank/DDBJ whole genome shotgun (WGS) entry which is preliminary data.</text>
</comment>
<reference evidence="14" key="2">
    <citation type="journal article" date="2021" name="Microbiome">
        <title>Successional dynamics and alternative stable states in a saline activated sludge microbial community over 9 years.</title>
        <authorList>
            <person name="Wang Y."/>
            <person name="Ye J."/>
            <person name="Ju F."/>
            <person name="Liu L."/>
            <person name="Boyd J.A."/>
            <person name="Deng Y."/>
            <person name="Parks D.H."/>
            <person name="Jiang X."/>
            <person name="Yin X."/>
            <person name="Woodcroft B.J."/>
            <person name="Tyson G.W."/>
            <person name="Hugenholtz P."/>
            <person name="Polz M.F."/>
            <person name="Zhang T."/>
        </authorList>
    </citation>
    <scope>NUCLEOTIDE SEQUENCE</scope>
    <source>
        <strain evidence="14">HKST-UBA17</strain>
    </source>
</reference>
<comment type="similarity">
    <text evidence="11">Belongs to the peptidase M48 family.</text>
</comment>
<dbReference type="GO" id="GO:0046872">
    <property type="term" value="F:metal ion binding"/>
    <property type="evidence" value="ECO:0007669"/>
    <property type="project" value="UniProtKB-KW"/>
</dbReference>
<keyword evidence="4 12" id="KW-0812">Transmembrane</keyword>
<evidence type="ECO:0000259" key="13">
    <source>
        <dbReference type="Pfam" id="PF01435"/>
    </source>
</evidence>
<dbReference type="InterPro" id="IPR001915">
    <property type="entry name" value="Peptidase_M48"/>
</dbReference>
<dbReference type="PANTHER" id="PTHR43221">
    <property type="entry name" value="PROTEASE HTPX"/>
    <property type="match status" value="1"/>
</dbReference>
<protein>
    <submittedName>
        <fullName evidence="14">M48 family metalloprotease</fullName>
        <ecNumber evidence="14">3.4.24.-</ecNumber>
    </submittedName>
</protein>
<dbReference type="EMBL" id="JAGQLN010000019">
    <property type="protein sequence ID" value="MCA9377145.1"/>
    <property type="molecule type" value="Genomic_DNA"/>
</dbReference>
<feature type="domain" description="Peptidase M48" evidence="13">
    <location>
        <begin position="41"/>
        <end position="178"/>
    </location>
</feature>
<dbReference type="Pfam" id="PF01435">
    <property type="entry name" value="Peptidase_M48"/>
    <property type="match status" value="1"/>
</dbReference>
<comment type="cofactor">
    <cofactor evidence="11">
        <name>Zn(2+)</name>
        <dbReference type="ChEBI" id="CHEBI:29105"/>
    </cofactor>
    <text evidence="11">Binds 1 zinc ion per subunit.</text>
</comment>
<keyword evidence="5" id="KW-0479">Metal-binding</keyword>
<accession>A0A955I1U5</accession>
<evidence type="ECO:0000256" key="4">
    <source>
        <dbReference type="ARBA" id="ARBA00022692"/>
    </source>
</evidence>
<reference evidence="14" key="1">
    <citation type="submission" date="2020-04" db="EMBL/GenBank/DDBJ databases">
        <authorList>
            <person name="Zhang T."/>
        </authorList>
    </citation>
    <scope>NUCLEOTIDE SEQUENCE</scope>
    <source>
        <strain evidence="14">HKST-UBA17</strain>
    </source>
</reference>
<keyword evidence="6 11" id="KW-0378">Hydrolase</keyword>
<evidence type="ECO:0000256" key="2">
    <source>
        <dbReference type="ARBA" id="ARBA00022475"/>
    </source>
</evidence>
<dbReference type="GO" id="GO:0004222">
    <property type="term" value="F:metalloendopeptidase activity"/>
    <property type="evidence" value="ECO:0007669"/>
    <property type="project" value="InterPro"/>
</dbReference>
<dbReference type="PANTHER" id="PTHR43221:SF1">
    <property type="entry name" value="PROTEASE HTPX"/>
    <property type="match status" value="1"/>
</dbReference>
<evidence type="ECO:0000256" key="8">
    <source>
        <dbReference type="ARBA" id="ARBA00022989"/>
    </source>
</evidence>
<dbReference type="EC" id="3.4.24.-" evidence="14"/>
<evidence type="ECO:0000256" key="3">
    <source>
        <dbReference type="ARBA" id="ARBA00022670"/>
    </source>
</evidence>
<evidence type="ECO:0000256" key="1">
    <source>
        <dbReference type="ARBA" id="ARBA00004651"/>
    </source>
</evidence>
<name>A0A955I1U5_9BACT</name>
<comment type="subcellular location">
    <subcellularLocation>
        <location evidence="1">Cell membrane</location>
        <topology evidence="1">Multi-pass membrane protein</topology>
    </subcellularLocation>
</comment>
<keyword evidence="3 11" id="KW-0645">Protease</keyword>
<evidence type="ECO:0000256" key="9">
    <source>
        <dbReference type="ARBA" id="ARBA00023049"/>
    </source>
</evidence>
<proteinExistence type="inferred from homology"/>
<evidence type="ECO:0000313" key="15">
    <source>
        <dbReference type="Proteomes" id="UP000741282"/>
    </source>
</evidence>
<evidence type="ECO:0000256" key="12">
    <source>
        <dbReference type="SAM" id="Phobius"/>
    </source>
</evidence>
<dbReference type="CDD" id="cd07329">
    <property type="entry name" value="M56_like"/>
    <property type="match status" value="1"/>
</dbReference>
<dbReference type="GO" id="GO:0005886">
    <property type="term" value="C:plasma membrane"/>
    <property type="evidence" value="ECO:0007669"/>
    <property type="project" value="UniProtKB-SubCell"/>
</dbReference>